<sequence length="84" mass="9556">MVEWHLFIIMELNVAHPLLIDKVATAIEQCGWETVDILQMNNVMARATIAAIYDVLVDHAQQSNREDVIEWLIASPIGNKNSQR</sequence>
<dbReference type="AlphaFoldDB" id="M5JXX8"/>
<reference evidence="1 2" key="1">
    <citation type="journal article" date="2013" name="Gut Pathog.">
        <title>Draft genome of Ochrobactrum intermedium strain M86 isolated from non-ulcer dyspeptic individual from India.</title>
        <authorList>
            <person name="Kulkarni G."/>
            <person name="Dhotre D."/>
            <person name="Dharne M."/>
            <person name="Shetty S."/>
            <person name="Chowdhury S."/>
            <person name="Misra V."/>
            <person name="Misra S."/>
            <person name="Patole M."/>
            <person name="Shouche Y."/>
        </authorList>
    </citation>
    <scope>NUCLEOTIDE SEQUENCE [LARGE SCALE GENOMIC DNA]</scope>
    <source>
        <strain evidence="1 2">M86</strain>
    </source>
</reference>
<evidence type="ECO:0000313" key="2">
    <source>
        <dbReference type="Proteomes" id="UP000011971"/>
    </source>
</evidence>
<accession>M5JXX8</accession>
<organism evidence="1 2">
    <name type="scientific">Brucella intermedia M86</name>
    <dbReference type="NCBI Taxonomy" id="1234597"/>
    <lineage>
        <taxon>Bacteria</taxon>
        <taxon>Pseudomonadati</taxon>
        <taxon>Pseudomonadota</taxon>
        <taxon>Alphaproteobacteria</taxon>
        <taxon>Hyphomicrobiales</taxon>
        <taxon>Brucellaceae</taxon>
        <taxon>Brucella/Ochrobactrum group</taxon>
        <taxon>Brucella</taxon>
    </lineage>
</organism>
<gene>
    <name evidence="1" type="ORF">D584_09582</name>
</gene>
<proteinExistence type="predicted"/>
<protein>
    <submittedName>
        <fullName evidence="1">Uncharacterized protein</fullName>
    </submittedName>
</protein>
<name>M5JXX8_9HYPH</name>
<evidence type="ECO:0000313" key="1">
    <source>
        <dbReference type="EMBL" id="ELT49454.1"/>
    </source>
</evidence>
<comment type="caution">
    <text evidence="1">The sequence shown here is derived from an EMBL/GenBank/DDBJ whole genome shotgun (WGS) entry which is preliminary data.</text>
</comment>
<dbReference type="EMBL" id="AOGE01000023">
    <property type="protein sequence ID" value="ELT49454.1"/>
    <property type="molecule type" value="Genomic_DNA"/>
</dbReference>
<dbReference type="Proteomes" id="UP000011971">
    <property type="component" value="Unassembled WGS sequence"/>
</dbReference>